<evidence type="ECO:0000256" key="1">
    <source>
        <dbReference type="ARBA" id="ARBA00009924"/>
    </source>
</evidence>
<dbReference type="GO" id="GO:0006797">
    <property type="term" value="P:polyphosphate metabolic process"/>
    <property type="evidence" value="ECO:0007669"/>
    <property type="project" value="InterPro"/>
</dbReference>
<dbReference type="PANTHER" id="PTHR34383">
    <property type="entry name" value="POLYPHOSPHATE:AMP PHOSPHOTRANSFERASE-RELATED"/>
    <property type="match status" value="1"/>
</dbReference>
<evidence type="ECO:0000256" key="2">
    <source>
        <dbReference type="ARBA" id="ARBA00022679"/>
    </source>
</evidence>
<feature type="domain" description="Polyphosphate kinase-2-related" evidence="4">
    <location>
        <begin position="39"/>
        <end position="268"/>
    </location>
</feature>
<proteinExistence type="inferred from homology"/>
<dbReference type="Gene3D" id="3.40.50.300">
    <property type="entry name" value="P-loop containing nucleotide triphosphate hydrolases"/>
    <property type="match status" value="1"/>
</dbReference>
<dbReference type="InterPro" id="IPR022300">
    <property type="entry name" value="PPK2-rel_1"/>
</dbReference>
<protein>
    <recommendedName>
        <fullName evidence="4">Polyphosphate kinase-2-related domain-containing protein</fullName>
    </recommendedName>
</protein>
<dbReference type="InterPro" id="IPR022488">
    <property type="entry name" value="PPK2-related"/>
</dbReference>
<organism evidence="5">
    <name type="scientific">uncultured Acidobacteriota bacterium</name>
    <dbReference type="NCBI Taxonomy" id="171953"/>
    <lineage>
        <taxon>Bacteria</taxon>
        <taxon>Pseudomonadati</taxon>
        <taxon>Acidobacteriota</taxon>
        <taxon>environmental samples</taxon>
    </lineage>
</organism>
<evidence type="ECO:0000259" key="4">
    <source>
        <dbReference type="Pfam" id="PF03976"/>
    </source>
</evidence>
<accession>Q7X349</accession>
<evidence type="ECO:0000256" key="3">
    <source>
        <dbReference type="ARBA" id="ARBA00022777"/>
    </source>
</evidence>
<dbReference type="SUPFAM" id="SSF52540">
    <property type="entry name" value="P-loop containing nucleoside triphosphate hydrolases"/>
    <property type="match status" value="1"/>
</dbReference>
<dbReference type="AlphaFoldDB" id="Q7X349"/>
<dbReference type="EMBL" id="AY281353">
    <property type="protein sequence ID" value="AAP58515.1"/>
    <property type="molecule type" value="Genomic_DNA"/>
</dbReference>
<dbReference type="Pfam" id="PF03976">
    <property type="entry name" value="PPK2"/>
    <property type="match status" value="1"/>
</dbReference>
<keyword evidence="3" id="KW-0418">Kinase</keyword>
<dbReference type="GO" id="GO:0008976">
    <property type="term" value="F:polyphosphate kinase activity"/>
    <property type="evidence" value="ECO:0007669"/>
    <property type="project" value="InterPro"/>
</dbReference>
<keyword evidence="2" id="KW-0808">Transferase</keyword>
<name>Q7X349_9BACT</name>
<dbReference type="PANTHER" id="PTHR34383:SF3">
    <property type="entry name" value="POLYPHOSPHATE:AMP PHOSPHOTRANSFERASE"/>
    <property type="match status" value="1"/>
</dbReference>
<sequence>MAKASIDTLAKRYRVTRGAGFRLSTVDPQDGSGVALRDQAAELLAESITRMAALQERLYAQDRWAVLLMFQALDAAGKDGIIKHVMSGLNPQGCEVHSFKTPSAEELDHDFLWRTSRVLPRRGHIGIFNRSYYEEVLIVRVHPEILASQPLPTELVTKNVWRERYEDINAFERYVGRQGIVLRKFFLHVSREEQKKRFLKRLEEPEKHWKFSLTDVKERQYFDDYQEAYENAIRETSTPTAPWYVVPADRKWYARLVVASAVIETLESLRPSFPQLDAAKLRDLRAARAALLSEPKKRR</sequence>
<dbReference type="InterPro" id="IPR027417">
    <property type="entry name" value="P-loop_NTPase"/>
</dbReference>
<comment type="similarity">
    <text evidence="1">Belongs to the polyphosphate kinase 2 (PPK2) family. Class I subfamily.</text>
</comment>
<reference evidence="5" key="1">
    <citation type="journal article" date="2003" name="Mol. Microbiol.">
        <title>Acidobacteria form a coherent but highly diverse group within the bacterial domain: evidence from environmental genomics.</title>
        <authorList>
            <person name="Quaiser A."/>
            <person name="Ochsenreiter T."/>
            <person name="Lanz C."/>
            <person name="Schuster S.C."/>
            <person name="Treusch A.H."/>
            <person name="Eck J."/>
            <person name="Schleper C."/>
        </authorList>
    </citation>
    <scope>NUCLEOTIDE SEQUENCE</scope>
</reference>
<dbReference type="InterPro" id="IPR016898">
    <property type="entry name" value="Polyphosphate_phosphotransfera"/>
</dbReference>
<dbReference type="NCBIfam" id="TIGR03709">
    <property type="entry name" value="PPK2_rel_1"/>
    <property type="match status" value="1"/>
</dbReference>
<evidence type="ECO:0000313" key="5">
    <source>
        <dbReference type="EMBL" id="AAP58515.1"/>
    </source>
</evidence>
<dbReference type="PIRSF" id="PIRSF028756">
    <property type="entry name" value="PPK2_prd"/>
    <property type="match status" value="1"/>
</dbReference>